<dbReference type="InterPro" id="IPR036188">
    <property type="entry name" value="FAD/NAD-bd_sf"/>
</dbReference>
<keyword evidence="2 7" id="KW-0285">Flavoprotein</keyword>
<dbReference type="SUPFAM" id="SSF51905">
    <property type="entry name" value="FAD/NAD(P)-binding domain"/>
    <property type="match status" value="1"/>
</dbReference>
<comment type="cofactor">
    <cofactor evidence="8">
        <name>FAD</name>
        <dbReference type="ChEBI" id="CHEBI:57692"/>
    </cofactor>
    <text evidence="8">Binds 1 FAD per subunit.</text>
</comment>
<comment type="catalytic activity">
    <reaction evidence="7">
        <text>[thioredoxin]-dithiol + NADP(+) = [thioredoxin]-disulfide + NADPH + H(+)</text>
        <dbReference type="Rhea" id="RHEA:20345"/>
        <dbReference type="Rhea" id="RHEA-COMP:10698"/>
        <dbReference type="Rhea" id="RHEA-COMP:10700"/>
        <dbReference type="ChEBI" id="CHEBI:15378"/>
        <dbReference type="ChEBI" id="CHEBI:29950"/>
        <dbReference type="ChEBI" id="CHEBI:50058"/>
        <dbReference type="ChEBI" id="CHEBI:57783"/>
        <dbReference type="ChEBI" id="CHEBI:58349"/>
        <dbReference type="EC" id="1.8.1.9"/>
    </reaction>
</comment>
<dbReference type="EMBL" id="NFIJ01000005">
    <property type="protein sequence ID" value="OUO05836.1"/>
    <property type="molecule type" value="Genomic_DNA"/>
</dbReference>
<dbReference type="AlphaFoldDB" id="A0A9Q5SSN4"/>
<dbReference type="InterPro" id="IPR023753">
    <property type="entry name" value="FAD/NAD-binding_dom"/>
</dbReference>
<protein>
    <recommendedName>
        <fullName evidence="7">Thioredoxin reductase</fullName>
        <ecNumber evidence="7">1.8.1.9</ecNumber>
    </recommendedName>
</protein>
<evidence type="ECO:0000256" key="3">
    <source>
        <dbReference type="ARBA" id="ARBA00022827"/>
    </source>
</evidence>
<dbReference type="PRINTS" id="PR00469">
    <property type="entry name" value="PNDRDTASEII"/>
</dbReference>
<dbReference type="GO" id="GO:0005737">
    <property type="term" value="C:cytoplasm"/>
    <property type="evidence" value="ECO:0007669"/>
    <property type="project" value="InterPro"/>
</dbReference>
<evidence type="ECO:0000256" key="2">
    <source>
        <dbReference type="ARBA" id="ARBA00022630"/>
    </source>
</evidence>
<dbReference type="GO" id="GO:0004791">
    <property type="term" value="F:thioredoxin-disulfide reductase (NADPH) activity"/>
    <property type="evidence" value="ECO:0007669"/>
    <property type="project" value="UniProtKB-UniRule"/>
</dbReference>
<evidence type="ECO:0000259" key="9">
    <source>
        <dbReference type="Pfam" id="PF07992"/>
    </source>
</evidence>
<keyword evidence="3 7" id="KW-0274">FAD</keyword>
<sequence>MNTTQNEKVRCLIIGSGPAGYTAAIYASRANLSPVLYEGIQPGGQLTTTTDVENFPGYPEGIAGTELMEDLKKQATRFGADIRVGIATETDLSAAPYKVTIDGEKVIETETLIISTGATAKYLGLPDEQKYAGMGVSACATCDGFFYRKKVVAVVGGGDTACEEALYLSGLAKQVYMIVRKPHLRASKVMQERVLNTPNITVLFEHNTIGLFGEDGVEGAHLVKRMGEPDEKKLDIAIDGFFLAIGHTPNSKIFKPWVETDEIGYIKTIPGTPKTRVPGVFAAGDVADPHYRQAITAAGSGCTAAIEAERYLSEIGR</sequence>
<proteinExistence type="inferred from homology"/>
<dbReference type="PANTHER" id="PTHR48105">
    <property type="entry name" value="THIOREDOXIN REDUCTASE 1-RELATED-RELATED"/>
    <property type="match status" value="1"/>
</dbReference>
<evidence type="ECO:0000256" key="1">
    <source>
        <dbReference type="ARBA" id="ARBA00009333"/>
    </source>
</evidence>
<dbReference type="RefSeq" id="WP_008150903.1">
    <property type="nucleotide sequence ID" value="NZ_CAJLBM010000047.1"/>
</dbReference>
<dbReference type="PRINTS" id="PR00368">
    <property type="entry name" value="FADPNR"/>
</dbReference>
<evidence type="ECO:0000313" key="10">
    <source>
        <dbReference type="EMBL" id="OUO05836.1"/>
    </source>
</evidence>
<dbReference type="NCBIfam" id="TIGR01292">
    <property type="entry name" value="TRX_reduct"/>
    <property type="match status" value="1"/>
</dbReference>
<evidence type="ECO:0000256" key="6">
    <source>
        <dbReference type="ARBA" id="ARBA00023284"/>
    </source>
</evidence>
<keyword evidence="5" id="KW-1015">Disulfide bond</keyword>
<dbReference type="Pfam" id="PF07992">
    <property type="entry name" value="Pyr_redox_2"/>
    <property type="match status" value="1"/>
</dbReference>
<dbReference type="Proteomes" id="UP000195975">
    <property type="component" value="Unassembled WGS sequence"/>
</dbReference>
<keyword evidence="6 7" id="KW-0676">Redox-active center</keyword>
<dbReference type="PROSITE" id="PS00573">
    <property type="entry name" value="PYRIDINE_REDOX_2"/>
    <property type="match status" value="1"/>
</dbReference>
<dbReference type="EC" id="1.8.1.9" evidence="7"/>
<evidence type="ECO:0000256" key="8">
    <source>
        <dbReference type="RuleBase" id="RU003881"/>
    </source>
</evidence>
<dbReference type="GO" id="GO:0019430">
    <property type="term" value="P:removal of superoxide radicals"/>
    <property type="evidence" value="ECO:0007669"/>
    <property type="project" value="UniProtKB-UniRule"/>
</dbReference>
<keyword evidence="4 7" id="KW-0560">Oxidoreductase</keyword>
<organism evidence="10 11">
    <name type="scientific">Parabacteroides johnsonii</name>
    <dbReference type="NCBI Taxonomy" id="387661"/>
    <lineage>
        <taxon>Bacteria</taxon>
        <taxon>Pseudomonadati</taxon>
        <taxon>Bacteroidota</taxon>
        <taxon>Bacteroidia</taxon>
        <taxon>Bacteroidales</taxon>
        <taxon>Tannerellaceae</taxon>
        <taxon>Parabacteroides</taxon>
    </lineage>
</organism>
<name>A0A9Q5SSN4_9BACT</name>
<feature type="domain" description="FAD/NAD(P)-binding" evidence="9">
    <location>
        <begin position="10"/>
        <end position="301"/>
    </location>
</feature>
<accession>A0A9Q5SSN4</accession>
<dbReference type="GeneID" id="93408669"/>
<dbReference type="InterPro" id="IPR050097">
    <property type="entry name" value="Ferredoxin-NADP_redctase_2"/>
</dbReference>
<dbReference type="InterPro" id="IPR008255">
    <property type="entry name" value="Pyr_nucl-diS_OxRdtase_2_AS"/>
</dbReference>
<evidence type="ECO:0000256" key="5">
    <source>
        <dbReference type="ARBA" id="ARBA00023157"/>
    </source>
</evidence>
<reference evidence="11" key="1">
    <citation type="submission" date="2017-04" db="EMBL/GenBank/DDBJ databases">
        <title>Function of individual gut microbiota members based on whole genome sequencing of pure cultures obtained from chicken caecum.</title>
        <authorList>
            <person name="Medvecky M."/>
            <person name="Cejkova D."/>
            <person name="Polansky O."/>
            <person name="Karasova D."/>
            <person name="Kubasova T."/>
            <person name="Cizek A."/>
            <person name="Rychlik I."/>
        </authorList>
    </citation>
    <scope>NUCLEOTIDE SEQUENCE [LARGE SCALE GENOMIC DNA]</scope>
    <source>
        <strain evidence="11">An42</strain>
    </source>
</reference>
<evidence type="ECO:0000313" key="11">
    <source>
        <dbReference type="Proteomes" id="UP000195975"/>
    </source>
</evidence>
<evidence type="ECO:0000256" key="4">
    <source>
        <dbReference type="ARBA" id="ARBA00023002"/>
    </source>
</evidence>
<comment type="subunit">
    <text evidence="7">Homodimer.</text>
</comment>
<gene>
    <name evidence="10" type="ORF">B5F96_07145</name>
</gene>
<comment type="similarity">
    <text evidence="1 7">Belongs to the class-II pyridine nucleotide-disulfide oxidoreductase family.</text>
</comment>
<keyword evidence="8" id="KW-0521">NADP</keyword>
<dbReference type="Gene3D" id="3.50.50.60">
    <property type="entry name" value="FAD/NAD(P)-binding domain"/>
    <property type="match status" value="2"/>
</dbReference>
<comment type="caution">
    <text evidence="10">The sequence shown here is derived from an EMBL/GenBank/DDBJ whole genome shotgun (WGS) entry which is preliminary data.</text>
</comment>
<evidence type="ECO:0000256" key="7">
    <source>
        <dbReference type="RuleBase" id="RU003880"/>
    </source>
</evidence>
<dbReference type="InterPro" id="IPR005982">
    <property type="entry name" value="Thioredox_Rdtase"/>
</dbReference>